<evidence type="ECO:0000313" key="2">
    <source>
        <dbReference type="EMBL" id="KUP94084.1"/>
    </source>
</evidence>
<sequence length="232" mass="24902">MPPPPSLAVAGVSKIQFPVPSARVSRFSCGTIAVSSVMRTSPRIRSAASIPTTSRPAINIGSGPAQSALASATLSACIPSVGQKENRTSPPNTTCRPVCFSICWPTSSASFCPGKKASTVMATARVRTRAVRIRRIRRMAEGPFWEYRSWLAHVQGFAPDYNPRRWDQSLRDPNAMAAPPAAHPGTARRCQTPPRPGRPYQRQAGNVIPRAAAPVSVGGPTDHIPRPRRPPP</sequence>
<evidence type="ECO:0000313" key="3">
    <source>
        <dbReference type="Proteomes" id="UP000068382"/>
    </source>
</evidence>
<protein>
    <submittedName>
        <fullName evidence="2">Uncharacterized protein</fullName>
    </submittedName>
</protein>
<dbReference type="AlphaFoldDB" id="A0A132C0I8"/>
<gene>
    <name evidence="2" type="ORF">TRIHO_10440</name>
</gene>
<dbReference type="Proteomes" id="UP000068382">
    <property type="component" value="Unassembled WGS sequence"/>
</dbReference>
<organism evidence="2 3">
    <name type="scientific">Tritonibacter horizontis</name>
    <dbReference type="NCBI Taxonomy" id="1768241"/>
    <lineage>
        <taxon>Bacteria</taxon>
        <taxon>Pseudomonadati</taxon>
        <taxon>Pseudomonadota</taxon>
        <taxon>Alphaproteobacteria</taxon>
        <taxon>Rhodobacterales</taxon>
        <taxon>Paracoccaceae</taxon>
        <taxon>Tritonibacter</taxon>
    </lineage>
</organism>
<feature type="compositionally biased region" description="Low complexity" evidence="1">
    <location>
        <begin position="176"/>
        <end position="187"/>
    </location>
</feature>
<feature type="region of interest" description="Disordered" evidence="1">
    <location>
        <begin position="176"/>
        <end position="232"/>
    </location>
</feature>
<name>A0A132C0I8_9RHOB</name>
<comment type="caution">
    <text evidence="2">The sequence shown here is derived from an EMBL/GenBank/DDBJ whole genome shotgun (WGS) entry which is preliminary data.</text>
</comment>
<dbReference type="EMBL" id="LPUY01000030">
    <property type="protein sequence ID" value="KUP94084.1"/>
    <property type="molecule type" value="Genomic_DNA"/>
</dbReference>
<reference evidence="2 3" key="1">
    <citation type="submission" date="2015-12" db="EMBL/GenBank/DDBJ databases">
        <title>Genome sequence of the marine Rhodobacteraceae strain O3.65, Candidatus Tritonibacter horizontis.</title>
        <authorList>
            <person name="Poehlein A."/>
            <person name="Giebel H.A."/>
            <person name="Voget S."/>
            <person name="Brinkhoff T."/>
        </authorList>
    </citation>
    <scope>NUCLEOTIDE SEQUENCE [LARGE SCALE GENOMIC DNA]</scope>
    <source>
        <strain evidence="2 3">O3.65</strain>
    </source>
</reference>
<evidence type="ECO:0000256" key="1">
    <source>
        <dbReference type="SAM" id="MobiDB-lite"/>
    </source>
</evidence>
<keyword evidence="3" id="KW-1185">Reference proteome</keyword>
<accession>A0A132C0I8</accession>
<proteinExistence type="predicted"/>